<dbReference type="Pfam" id="PF10670">
    <property type="entry name" value="DUF4198"/>
    <property type="match status" value="1"/>
</dbReference>
<evidence type="ECO:0000313" key="3">
    <source>
        <dbReference type="Proteomes" id="UP000182827"/>
    </source>
</evidence>
<sequence length="266" mass="29203">MKKYLVLALLACSYSQAHEPYIAPLSYLTANTQISMLSGYAEEALNAEYALKDVQFSVIQPNQTQLSIQPQSQLESVTAFDLKLPQQGTYTVYGKTSYPIQYVQHNKQWKIFADVAADKVPALSERDYVIPSDFKGKAPKKVDTIREWSIQSYVSKATTSPIAVTPAPIQVTFQTHPNEIVAGQPVQLQLSKAGKVLAHAEVLIRAQGTTDKQAQTVTVNPNGTATLTFPNAGSYLLEVSEKMESKTTPQNQYYTIISLGVKTPAA</sequence>
<accession>A0A1I6RZH3</accession>
<reference evidence="3" key="1">
    <citation type="submission" date="2016-10" db="EMBL/GenBank/DDBJ databases">
        <authorList>
            <person name="Varghese N."/>
            <person name="Submissions S."/>
        </authorList>
    </citation>
    <scope>NUCLEOTIDE SEQUENCE [LARGE SCALE GENOMIC DNA]</scope>
    <source>
        <strain evidence="3">ANC 5076</strain>
    </source>
</reference>
<evidence type="ECO:0000256" key="1">
    <source>
        <dbReference type="SAM" id="SignalP"/>
    </source>
</evidence>
<feature type="chain" id="PRO_5010351195" description="DUF4198 domain-containing protein" evidence="1">
    <location>
        <begin position="18"/>
        <end position="266"/>
    </location>
</feature>
<dbReference type="AlphaFoldDB" id="A0A1I6RZH3"/>
<dbReference type="EMBL" id="FOZU01000006">
    <property type="protein sequence ID" value="SFS70091.1"/>
    <property type="molecule type" value="Genomic_DNA"/>
</dbReference>
<protein>
    <recommendedName>
        <fullName evidence="4">DUF4198 domain-containing protein</fullName>
    </recommendedName>
</protein>
<name>A0A1I6RZH3_9GAMM</name>
<proteinExistence type="predicted"/>
<dbReference type="Proteomes" id="UP000182827">
    <property type="component" value="Unassembled WGS sequence"/>
</dbReference>
<gene>
    <name evidence="2" type="ORF">SAMN05444586_100637</name>
</gene>
<dbReference type="InterPro" id="IPR019613">
    <property type="entry name" value="DUF4198"/>
</dbReference>
<evidence type="ECO:0008006" key="4">
    <source>
        <dbReference type="Google" id="ProtNLM"/>
    </source>
</evidence>
<organism evidence="2 3">
    <name type="scientific">Acinetobacter bohemicus</name>
    <dbReference type="NCBI Taxonomy" id="1435036"/>
    <lineage>
        <taxon>Bacteria</taxon>
        <taxon>Pseudomonadati</taxon>
        <taxon>Pseudomonadota</taxon>
        <taxon>Gammaproteobacteria</taxon>
        <taxon>Moraxellales</taxon>
        <taxon>Moraxellaceae</taxon>
        <taxon>Acinetobacter</taxon>
    </lineage>
</organism>
<keyword evidence="3" id="KW-1185">Reference proteome</keyword>
<keyword evidence="1" id="KW-0732">Signal</keyword>
<feature type="signal peptide" evidence="1">
    <location>
        <begin position="1"/>
        <end position="17"/>
    </location>
</feature>
<dbReference type="RefSeq" id="WP_074944942.1">
    <property type="nucleotide sequence ID" value="NZ_FOZU01000006.1"/>
</dbReference>
<evidence type="ECO:0000313" key="2">
    <source>
        <dbReference type="EMBL" id="SFS70091.1"/>
    </source>
</evidence>